<keyword evidence="7" id="KW-1133">Transmembrane helix</keyword>
<proteinExistence type="inferred from homology"/>
<sequence>MFLVYVLVGVLLGVALIAVVNTNNPQCTIVFTGHSTTIQGCERLTNLHDIIAAVNNRLSFSSSCEN</sequence>
<accession>A0A067XH47</accession>
<dbReference type="EMBL" id="MN982521">
    <property type="protein sequence ID" value="QPK40610.1"/>
    <property type="molecule type" value="Genomic_RNA"/>
</dbReference>
<keyword evidence="10" id="KW-1038">Host endoplasmic reticulum</keyword>
<evidence type="ECO:0000256" key="8">
    <source>
        <dbReference type="ARBA" id="ARBA00023031"/>
    </source>
</evidence>
<evidence type="ECO:0000313" key="13">
    <source>
        <dbReference type="EMBL" id="AFI57893.1"/>
    </source>
</evidence>
<evidence type="ECO:0000256" key="3">
    <source>
        <dbReference type="ARBA" id="ARBA00013812"/>
    </source>
</evidence>
<reference evidence="13 17" key="1">
    <citation type="submission" date="2011-05" db="EMBL/GenBank/DDBJ databases">
        <title>Identification and characterization of a new potexvirus from pitaya.</title>
        <authorList>
            <person name="Mao C.-H."/>
            <person name="Li Y.-S."/>
            <person name="Lu Y.-C."/>
            <person name="Chang Y.-C."/>
        </authorList>
    </citation>
    <scope>NUCLEOTIDE SEQUENCE [LARGE SCALE GENOMIC DNA]</scope>
    <source>
        <strain evidence="13">P37</strain>
    </source>
</reference>
<keyword evidence="8" id="KW-0916">Viral movement protein</keyword>
<keyword evidence="9" id="KW-0472">Membrane</keyword>
<evidence type="ECO:0000256" key="2">
    <source>
        <dbReference type="ARBA" id="ARBA00010355"/>
    </source>
</evidence>
<keyword evidence="5" id="KW-0812">Transmembrane</keyword>
<dbReference type="Pfam" id="PF02495">
    <property type="entry name" value="TGBp3"/>
    <property type="match status" value="1"/>
</dbReference>
<dbReference type="GO" id="GO:0046740">
    <property type="term" value="P:transport of virus in host, cell to cell"/>
    <property type="evidence" value="ECO:0007669"/>
    <property type="project" value="UniProtKB-KW"/>
</dbReference>
<dbReference type="EMBL" id="MN982523">
    <property type="protein sequence ID" value="QPK40620.1"/>
    <property type="molecule type" value="Genomic_RNA"/>
</dbReference>
<evidence type="ECO:0000256" key="5">
    <source>
        <dbReference type="ARBA" id="ARBA00022692"/>
    </source>
</evidence>
<keyword evidence="6" id="KW-1043">Host membrane</keyword>
<dbReference type="GO" id="GO:0044167">
    <property type="term" value="C:host cell endoplasmic reticulum membrane"/>
    <property type="evidence" value="ECO:0007669"/>
    <property type="project" value="UniProtKB-SubCell"/>
</dbReference>
<evidence type="ECO:0000256" key="12">
    <source>
        <dbReference type="ARBA" id="ARBA00033148"/>
    </source>
</evidence>
<comment type="subcellular location">
    <subcellularLocation>
        <location evidence="1">Host endoplasmic reticulum membrane</location>
    </subcellularLocation>
</comment>
<reference evidence="14" key="2">
    <citation type="submission" date="2020-01" db="EMBL/GenBank/DDBJ databases">
        <authorList>
            <person name="Zheng Q."/>
            <person name="Wang X."/>
        </authorList>
    </citation>
    <scope>NUCLEOTIDE SEQUENCE</scope>
    <source>
        <strain evidence="14">GZ-RF</strain>
        <strain evidence="15">GZ-ZNS</strain>
        <strain evidence="16">GZ-ZYP</strain>
    </source>
</reference>
<comment type="function">
    <text evidence="11">Plays a role in viral cell-to-cell propagation, by facilitating genome transport to neighboring plant cells through plasmosdesmata. May induce the formation of granular vesicles derived from the Endoplasmic reticulum, which align on actin filaments.</text>
</comment>
<evidence type="ECO:0000256" key="4">
    <source>
        <dbReference type="ARBA" id="ARBA00022448"/>
    </source>
</evidence>
<dbReference type="GeneID" id="19813856"/>
<evidence type="ECO:0000313" key="14">
    <source>
        <dbReference type="EMBL" id="QPK40610.1"/>
    </source>
</evidence>
<evidence type="ECO:0000256" key="6">
    <source>
        <dbReference type="ARBA" id="ARBA00022870"/>
    </source>
</evidence>
<dbReference type="InterPro" id="IPR003411">
    <property type="entry name" value="TGBp3"/>
</dbReference>
<evidence type="ECO:0000313" key="17">
    <source>
        <dbReference type="Proteomes" id="UP000202473"/>
    </source>
</evidence>
<keyword evidence="17" id="KW-1185">Reference proteome</keyword>
<evidence type="ECO:0000313" key="15">
    <source>
        <dbReference type="EMBL" id="QPK40615.1"/>
    </source>
</evidence>
<evidence type="ECO:0000256" key="1">
    <source>
        <dbReference type="ARBA" id="ARBA00004625"/>
    </source>
</evidence>
<evidence type="ECO:0000256" key="10">
    <source>
        <dbReference type="ARBA" id="ARBA00023184"/>
    </source>
</evidence>
<dbReference type="EMBL" id="MN982522">
    <property type="protein sequence ID" value="QPK40615.1"/>
    <property type="molecule type" value="Genomic_RNA"/>
</dbReference>
<organism evidence="13 17">
    <name type="scientific">Pitaya virus X</name>
    <dbReference type="NCBI Taxonomy" id="1176736"/>
    <lineage>
        <taxon>Viruses</taxon>
        <taxon>Riboviria</taxon>
        <taxon>Orthornavirae</taxon>
        <taxon>Kitrinoviricota</taxon>
        <taxon>Alsuviricetes</taxon>
        <taxon>Tymovirales</taxon>
        <taxon>Alphaflexiviridae</taxon>
        <taxon>Potexvirus</taxon>
        <taxon>Potexvirus ecspitayae</taxon>
    </lineage>
</organism>
<dbReference type="OrthoDB" id="29333at10239"/>
<keyword evidence="4" id="KW-0813">Transport</keyword>
<evidence type="ECO:0000256" key="9">
    <source>
        <dbReference type="ARBA" id="ARBA00023136"/>
    </source>
</evidence>
<dbReference type="KEGG" id="vg:19813856"/>
<comment type="similarity">
    <text evidence="2">Belongs to the Tymovirales TGBp3 protein family.</text>
</comment>
<protein>
    <recommendedName>
        <fullName evidence="3">Movement protein TGBp3</fullName>
    </recommendedName>
    <alternativeName>
        <fullName evidence="12">Triple gene block 3 protein</fullName>
    </alternativeName>
</protein>
<dbReference type="Proteomes" id="UP000202473">
    <property type="component" value="Segment"/>
</dbReference>
<dbReference type="EMBL" id="JF930327">
    <property type="protein sequence ID" value="AFI57893.1"/>
    <property type="molecule type" value="Genomic_RNA"/>
</dbReference>
<evidence type="ECO:0000256" key="7">
    <source>
        <dbReference type="ARBA" id="ARBA00022989"/>
    </source>
</evidence>
<dbReference type="RefSeq" id="YP_009046885.1">
    <property type="nucleotide sequence ID" value="NC_024458.1"/>
</dbReference>
<evidence type="ECO:0000256" key="11">
    <source>
        <dbReference type="ARBA" id="ARBA00025270"/>
    </source>
</evidence>
<name>A0A067XH47_9VIRU</name>
<evidence type="ECO:0000313" key="16">
    <source>
        <dbReference type="EMBL" id="QPK40620.1"/>
    </source>
</evidence>